<protein>
    <submittedName>
        <fullName evidence="1">Uncharacterized protein</fullName>
    </submittedName>
</protein>
<dbReference type="Proteomes" id="UP000544095">
    <property type="component" value="Unassembled WGS sequence"/>
</dbReference>
<organism evidence="1 2">
    <name type="scientific">Fusarium pseudoanthophilum</name>
    <dbReference type="NCBI Taxonomy" id="48495"/>
    <lineage>
        <taxon>Eukaryota</taxon>
        <taxon>Fungi</taxon>
        <taxon>Dikarya</taxon>
        <taxon>Ascomycota</taxon>
        <taxon>Pezizomycotina</taxon>
        <taxon>Sordariomycetes</taxon>
        <taxon>Hypocreomycetidae</taxon>
        <taxon>Hypocreales</taxon>
        <taxon>Nectriaceae</taxon>
        <taxon>Fusarium</taxon>
        <taxon>Fusarium fujikuroi species complex</taxon>
    </lineage>
</organism>
<sequence>MSVPRTFDQTSYQPTPLAMDATINGAFEALDGINFDFQPFTVQESLREDSATLERRRFSWETPSTSSYHAISDDTLANGQDSQLYICSPSSILSKACGQLRPLLPDDITGTFVNNHDSLNQRILQWLSKLPDIPWLDVSYVDALDESTGDESSSTTDTEQLRVSTPGTEGLLNYLDFLDTCYENIQPSSPTRGYVDYGRPGLYGSTTDATTALDAYHLTLLQMDASSAFVTKVDRRFRPSMRRQYPREISERPKYLTFPEKEARRSISLVASSRSHD</sequence>
<accession>A0A8H5UIT7</accession>
<reference evidence="1 2" key="1">
    <citation type="submission" date="2020-05" db="EMBL/GenBank/DDBJ databases">
        <title>Identification and distribution of gene clusters putatively required for synthesis of sphingolipid metabolism inhibitors in phylogenetically diverse species of the filamentous fungus Fusarium.</title>
        <authorList>
            <person name="Kim H.-S."/>
            <person name="Busman M."/>
            <person name="Brown D.W."/>
            <person name="Divon H."/>
            <person name="Uhlig S."/>
            <person name="Proctor R.H."/>
        </authorList>
    </citation>
    <scope>NUCLEOTIDE SEQUENCE [LARGE SCALE GENOMIC DNA]</scope>
    <source>
        <strain evidence="1 2">NRRL 25211</strain>
    </source>
</reference>
<evidence type="ECO:0000313" key="1">
    <source>
        <dbReference type="EMBL" id="KAF5591257.1"/>
    </source>
</evidence>
<gene>
    <name evidence="1" type="ORF">FPANT_5719</name>
</gene>
<proteinExistence type="predicted"/>
<dbReference type="EMBL" id="JAAOAR010000279">
    <property type="protein sequence ID" value="KAF5591257.1"/>
    <property type="molecule type" value="Genomic_DNA"/>
</dbReference>
<evidence type="ECO:0000313" key="2">
    <source>
        <dbReference type="Proteomes" id="UP000544095"/>
    </source>
</evidence>
<name>A0A8H5UIT7_9HYPO</name>
<dbReference type="AlphaFoldDB" id="A0A8H5UIT7"/>
<keyword evidence="2" id="KW-1185">Reference proteome</keyword>
<comment type="caution">
    <text evidence="1">The sequence shown here is derived from an EMBL/GenBank/DDBJ whole genome shotgun (WGS) entry which is preliminary data.</text>
</comment>